<protein>
    <submittedName>
        <fullName evidence="4">Hemolysin D</fullName>
    </submittedName>
</protein>
<dbReference type="Proteomes" id="UP000054742">
    <property type="component" value="Unassembled WGS sequence"/>
</dbReference>
<dbReference type="Pfam" id="PF26002">
    <property type="entry name" value="Beta-barrel_AprE"/>
    <property type="match status" value="1"/>
</dbReference>
<keyword evidence="2" id="KW-0812">Transmembrane</keyword>
<dbReference type="AlphaFoldDB" id="A0A0W0STG1"/>
<keyword evidence="2" id="KW-1133">Transmembrane helix</keyword>
<keyword evidence="2" id="KW-0472">Membrane</keyword>
<dbReference type="OrthoDB" id="9775513at2"/>
<gene>
    <name evidence="4" type="ORF">Lbru_0603</name>
</gene>
<organism evidence="4 5">
    <name type="scientific">Legionella brunensis</name>
    <dbReference type="NCBI Taxonomy" id="29422"/>
    <lineage>
        <taxon>Bacteria</taxon>
        <taxon>Pseudomonadati</taxon>
        <taxon>Pseudomonadota</taxon>
        <taxon>Gammaproteobacteria</taxon>
        <taxon>Legionellales</taxon>
        <taxon>Legionellaceae</taxon>
        <taxon>Legionella</taxon>
    </lineage>
</organism>
<feature type="domain" description="AprE-like beta-barrel" evidence="3">
    <location>
        <begin position="219"/>
        <end position="312"/>
    </location>
</feature>
<evidence type="ECO:0000256" key="1">
    <source>
        <dbReference type="SAM" id="Coils"/>
    </source>
</evidence>
<evidence type="ECO:0000313" key="4">
    <source>
        <dbReference type="EMBL" id="KTC86662.1"/>
    </source>
</evidence>
<keyword evidence="5" id="KW-1185">Reference proteome</keyword>
<dbReference type="Gene3D" id="1.10.287.470">
    <property type="entry name" value="Helix hairpin bin"/>
    <property type="match status" value="1"/>
</dbReference>
<dbReference type="RefSeq" id="WP_058440694.1">
    <property type="nucleotide sequence ID" value="NZ_CAAAHU010000007.1"/>
</dbReference>
<sequence>MDNKSSLFRQEAIDSRLNRSLGSVSINIPLSYRIISVVLVVFILIIIIFLFFAKTSEKIVVRGYLDTEHGITSVYSDSRGIITQSMIEEGERITKNSTLFVIARAGQEKTREFLENLNQRRKNLKNEYQIKKKYCQSLSKLYKKHYVSLTLLQNTKAELLEIRNRIKSVDLELIQFKQNQYQLIKSPINGVVTNILYKEGQSIDPSKALLQILPDNAKLIARLYIPAQNIGFLKKGDSVAIKYDAYPSQRFGIYKALVKEINLTVLTDDKEDKPINVGQPYYKIKAELDKYYVNVYGEKTNLSHGMTLTAVFSGDKRKMWQWILDPIFSYYGKVS</sequence>
<keyword evidence="1" id="KW-0175">Coiled coil</keyword>
<feature type="transmembrane region" description="Helical" evidence="2">
    <location>
        <begin position="30"/>
        <end position="52"/>
    </location>
</feature>
<evidence type="ECO:0000313" key="5">
    <source>
        <dbReference type="Proteomes" id="UP000054742"/>
    </source>
</evidence>
<evidence type="ECO:0000256" key="2">
    <source>
        <dbReference type="SAM" id="Phobius"/>
    </source>
</evidence>
<dbReference type="STRING" id="29422.Lbru_0603"/>
<evidence type="ECO:0000259" key="3">
    <source>
        <dbReference type="Pfam" id="PF26002"/>
    </source>
</evidence>
<reference evidence="4 5" key="1">
    <citation type="submission" date="2015-11" db="EMBL/GenBank/DDBJ databases">
        <title>Genomic analysis of 38 Legionella species identifies large and diverse effector repertoires.</title>
        <authorList>
            <person name="Burstein D."/>
            <person name="Amaro F."/>
            <person name="Zusman T."/>
            <person name="Lifshitz Z."/>
            <person name="Cohen O."/>
            <person name="Gilbert J.A."/>
            <person name="Pupko T."/>
            <person name="Shuman H.A."/>
            <person name="Segal G."/>
        </authorList>
    </citation>
    <scope>NUCLEOTIDE SEQUENCE [LARGE SCALE GENOMIC DNA]</scope>
    <source>
        <strain evidence="4 5">ATCC 43878</strain>
    </source>
</reference>
<dbReference type="Gene3D" id="2.40.50.100">
    <property type="match status" value="1"/>
</dbReference>
<dbReference type="PANTHER" id="PTHR30386">
    <property type="entry name" value="MEMBRANE FUSION SUBUNIT OF EMRAB-TOLC MULTIDRUG EFFLUX PUMP"/>
    <property type="match status" value="1"/>
</dbReference>
<accession>A0A0W0STG1</accession>
<dbReference type="SUPFAM" id="SSF111369">
    <property type="entry name" value="HlyD-like secretion proteins"/>
    <property type="match status" value="1"/>
</dbReference>
<dbReference type="InterPro" id="IPR058982">
    <property type="entry name" value="Beta-barrel_AprE"/>
</dbReference>
<proteinExistence type="predicted"/>
<dbReference type="EMBL" id="LNXV01000004">
    <property type="protein sequence ID" value="KTC86662.1"/>
    <property type="molecule type" value="Genomic_DNA"/>
</dbReference>
<comment type="caution">
    <text evidence="4">The sequence shown here is derived from an EMBL/GenBank/DDBJ whole genome shotgun (WGS) entry which is preliminary data.</text>
</comment>
<name>A0A0W0STG1_9GAMM</name>
<dbReference type="InterPro" id="IPR050739">
    <property type="entry name" value="MFP"/>
</dbReference>
<dbReference type="PANTHER" id="PTHR30386:SF28">
    <property type="entry name" value="EXPORTED PROTEIN"/>
    <property type="match status" value="1"/>
</dbReference>
<dbReference type="PATRIC" id="fig|29422.6.peg.633"/>
<feature type="coiled-coil region" evidence="1">
    <location>
        <begin position="107"/>
        <end position="172"/>
    </location>
</feature>